<evidence type="ECO:0000313" key="3">
    <source>
        <dbReference type="EMBL" id="EBU3458565.1"/>
    </source>
</evidence>
<proteinExistence type="predicted"/>
<evidence type="ECO:0000256" key="1">
    <source>
        <dbReference type="SAM" id="Phobius"/>
    </source>
</evidence>
<dbReference type="EMBL" id="AAHBTB010000008">
    <property type="protein sequence ID" value="EBU3458565.1"/>
    <property type="molecule type" value="Genomic_DNA"/>
</dbReference>
<dbReference type="RefSeq" id="WP_001027974.1">
    <property type="nucleotide sequence ID" value="NZ_MXLS01000005.1"/>
</dbReference>
<gene>
    <name evidence="3" type="ORF">CVR34_15920</name>
    <name evidence="2" type="ORF">D5U23_24300</name>
    <name evidence="4" type="ORF">F2305_14415</name>
</gene>
<dbReference type="EMBL" id="AAKIPG010000044">
    <property type="protein sequence ID" value="ECS1355218.1"/>
    <property type="molecule type" value="Genomic_DNA"/>
</dbReference>
<protein>
    <recommendedName>
        <fullName evidence="5">DUF4760 domain-containing protein</fullName>
    </recommendedName>
</protein>
<keyword evidence="1" id="KW-0472">Membrane</keyword>
<sequence>MNITPQEVGSFFLPLIVPILTGVAAAWFTARFALNRFYHEKWWEKKHTAYSQLIDDLIEIEKIYSQAYGFFEATYNLGKGQERPKDYVEWNQLNRLHVNVRRHHALAQISLSKNSEGLLCGFFEQQDLLEDYLIRGAMPEFEAYHQMIVLTDKLIKSIVIDAGKELKFK</sequence>
<evidence type="ECO:0008006" key="5">
    <source>
        <dbReference type="Google" id="ProtNLM"/>
    </source>
</evidence>
<feature type="transmembrane region" description="Helical" evidence="1">
    <location>
        <begin position="12"/>
        <end position="34"/>
    </location>
</feature>
<comment type="caution">
    <text evidence="2">The sequence shown here is derived from an EMBL/GenBank/DDBJ whole genome shotgun (WGS) entry which is preliminary data.</text>
</comment>
<evidence type="ECO:0000313" key="4">
    <source>
        <dbReference type="EMBL" id="ECS1355218.1"/>
    </source>
</evidence>
<reference evidence="2" key="1">
    <citation type="submission" date="2018-09" db="EMBL/GenBank/DDBJ databases">
        <authorList>
            <consortium name="PulseNet: The National Subtyping Network for Foodborne Disease Surveillance"/>
            <person name="Tarr C.L."/>
            <person name="Trees E."/>
            <person name="Katz L.S."/>
            <person name="Carleton-Romer H.A."/>
            <person name="Stroika S."/>
            <person name="Kucerova Z."/>
            <person name="Roache K.F."/>
            <person name="Sabol A.L."/>
            <person name="Besser J."/>
            <person name="Gerner-Smidt P."/>
        </authorList>
    </citation>
    <scope>NUCLEOTIDE SEQUENCE</scope>
    <source>
        <strain evidence="3">PNUSAS028232</strain>
        <strain evidence="2">PNUSAS052058</strain>
        <strain evidence="4">PNUSAS098560</strain>
    </source>
</reference>
<dbReference type="AlphaFoldDB" id="A0A5Z4SZX1"/>
<keyword evidence="1" id="KW-0812">Transmembrane</keyword>
<organism evidence="2">
    <name type="scientific">Salmonella enterica</name>
    <name type="common">Salmonella choleraesuis</name>
    <dbReference type="NCBI Taxonomy" id="28901"/>
    <lineage>
        <taxon>Bacteria</taxon>
        <taxon>Pseudomonadati</taxon>
        <taxon>Pseudomonadota</taxon>
        <taxon>Gammaproteobacteria</taxon>
        <taxon>Enterobacterales</taxon>
        <taxon>Enterobacteriaceae</taxon>
        <taxon>Salmonella</taxon>
    </lineage>
</organism>
<accession>A0A5Z4SZX1</accession>
<dbReference type="EMBL" id="AACWTM010000028">
    <property type="protein sequence ID" value="EAN0108726.1"/>
    <property type="molecule type" value="Genomic_DNA"/>
</dbReference>
<keyword evidence="1" id="KW-1133">Transmembrane helix</keyword>
<evidence type="ECO:0000313" key="2">
    <source>
        <dbReference type="EMBL" id="EAN0108726.1"/>
    </source>
</evidence>
<name>A0A5Z4SZX1_SALER</name>